<protein>
    <recommendedName>
        <fullName evidence="2">Amidohydrolase-related domain-containing protein</fullName>
    </recommendedName>
</protein>
<keyword evidence="4" id="KW-1185">Reference proteome</keyword>
<comment type="caution">
    <text evidence="3">The sequence shown here is derived from an EMBL/GenBank/DDBJ whole genome shotgun (WGS) entry which is preliminary data.</text>
</comment>
<dbReference type="PANTHER" id="PTHR43569">
    <property type="entry name" value="AMIDOHYDROLASE"/>
    <property type="match status" value="1"/>
</dbReference>
<organism evidence="3 4">
    <name type="scientific">Paraglaciecola arctica BSs20135</name>
    <dbReference type="NCBI Taxonomy" id="493475"/>
    <lineage>
        <taxon>Bacteria</taxon>
        <taxon>Pseudomonadati</taxon>
        <taxon>Pseudomonadota</taxon>
        <taxon>Gammaproteobacteria</taxon>
        <taxon>Alteromonadales</taxon>
        <taxon>Alteromonadaceae</taxon>
        <taxon>Paraglaciecola</taxon>
    </lineage>
</organism>
<dbReference type="EMBL" id="BAEO01000010">
    <property type="protein sequence ID" value="GAC17876.1"/>
    <property type="molecule type" value="Genomic_DNA"/>
</dbReference>
<feature type="domain" description="Amidohydrolase-related" evidence="2">
    <location>
        <begin position="9"/>
        <end position="289"/>
    </location>
</feature>
<proteinExistence type="inferred from homology"/>
<evidence type="ECO:0000313" key="3">
    <source>
        <dbReference type="EMBL" id="GAC17876.1"/>
    </source>
</evidence>
<dbReference type="Gene3D" id="3.20.20.140">
    <property type="entry name" value="Metal-dependent hydrolases"/>
    <property type="match status" value="1"/>
</dbReference>
<dbReference type="PANTHER" id="PTHR43569:SF2">
    <property type="entry name" value="AMIDOHYDROLASE-RELATED DOMAIN-CONTAINING PROTEIN"/>
    <property type="match status" value="1"/>
</dbReference>
<dbReference type="GO" id="GO:0016787">
    <property type="term" value="F:hydrolase activity"/>
    <property type="evidence" value="ECO:0007669"/>
    <property type="project" value="InterPro"/>
</dbReference>
<comment type="similarity">
    <text evidence="1">Belongs to the metallo-dependent hydrolases superfamily.</text>
</comment>
<dbReference type="SUPFAM" id="SSF51556">
    <property type="entry name" value="Metallo-dependent hydrolases"/>
    <property type="match status" value="1"/>
</dbReference>
<dbReference type="Pfam" id="PF04909">
    <property type="entry name" value="Amidohydro_2"/>
    <property type="match status" value="1"/>
</dbReference>
<dbReference type="STRING" id="493475.GARC_0895"/>
<dbReference type="InterPro" id="IPR032466">
    <property type="entry name" value="Metal_Hydrolase"/>
</dbReference>
<dbReference type="OrthoDB" id="9787654at2"/>
<evidence type="ECO:0000313" key="4">
    <source>
        <dbReference type="Proteomes" id="UP000006327"/>
    </source>
</evidence>
<name>K6Y1U2_9ALTE</name>
<reference evidence="3 4" key="1">
    <citation type="journal article" date="2017" name="Antonie Van Leeuwenhoek">
        <title>Rhizobium rhizosphaerae sp. nov., a novel species isolated from rice rhizosphere.</title>
        <authorList>
            <person name="Zhao J.J."/>
            <person name="Zhang J."/>
            <person name="Zhang R.J."/>
            <person name="Zhang C.W."/>
            <person name="Yin H.Q."/>
            <person name="Zhang X.X."/>
        </authorList>
    </citation>
    <scope>NUCLEOTIDE SEQUENCE [LARGE SCALE GENOMIC DNA]</scope>
    <source>
        <strain evidence="3 4">BSs20135</strain>
    </source>
</reference>
<dbReference type="InterPro" id="IPR052350">
    <property type="entry name" value="Metallo-dep_Lactonases"/>
</dbReference>
<dbReference type="eggNOG" id="COG3618">
    <property type="taxonomic scope" value="Bacteria"/>
</dbReference>
<dbReference type="Proteomes" id="UP000006327">
    <property type="component" value="Unassembled WGS sequence"/>
</dbReference>
<gene>
    <name evidence="3" type="ORF">GARC_0895</name>
</gene>
<sequence>MTRTIHKIIDPHLHLFNMEQGNYAWLKPQNPPFWPDKHLINKSFVEADLLLPSPIHLAGFVHIEAGFDNQQPWREIDWLQQHCTLPFKSVAFADINAITFSEHLEQLKKRPSVVGIRHILDEHAKQILSSALIDKHFALLAEMKFSFDAQLSLADSQAIELLIALANKYKTVRIIINHAGWPPAINDLNGQQKWQLNLQKLANCENIAIKLSGWEMSNRTWQAQQVATVIQQSLATFGDPRVMLASNFPVCLLSMSYSELWNTYAALPEISTQCFEKIGFSNANDWYHLF</sequence>
<dbReference type="RefSeq" id="WP_007617137.1">
    <property type="nucleotide sequence ID" value="NZ_BAEO01000010.1"/>
</dbReference>
<dbReference type="AlphaFoldDB" id="K6Y1U2"/>
<accession>K6Y1U2</accession>
<evidence type="ECO:0000259" key="2">
    <source>
        <dbReference type="Pfam" id="PF04909"/>
    </source>
</evidence>
<dbReference type="InterPro" id="IPR006680">
    <property type="entry name" value="Amidohydro-rel"/>
</dbReference>
<evidence type="ECO:0000256" key="1">
    <source>
        <dbReference type="ARBA" id="ARBA00038310"/>
    </source>
</evidence>